<dbReference type="EMBL" id="CP101988">
    <property type="protein sequence ID" value="UUI75894.1"/>
    <property type="molecule type" value="Genomic_DNA"/>
</dbReference>
<name>A0ABY5L211_9CELL</name>
<keyword evidence="2" id="KW-1185">Reference proteome</keyword>
<protein>
    <submittedName>
        <fullName evidence="1">Uncharacterized protein</fullName>
    </submittedName>
</protein>
<evidence type="ECO:0000313" key="2">
    <source>
        <dbReference type="Proteomes" id="UP001316189"/>
    </source>
</evidence>
<accession>A0ABY5L211</accession>
<dbReference type="Proteomes" id="UP001316189">
    <property type="component" value="Chromosome"/>
</dbReference>
<evidence type="ECO:0000313" key="1">
    <source>
        <dbReference type="EMBL" id="UUI75894.1"/>
    </source>
</evidence>
<gene>
    <name evidence="1" type="ORF">NP064_03005</name>
</gene>
<organism evidence="1 2">
    <name type="scientific">Cellulomonas chengniuliangii</name>
    <dbReference type="NCBI Taxonomy" id="2968084"/>
    <lineage>
        <taxon>Bacteria</taxon>
        <taxon>Bacillati</taxon>
        <taxon>Actinomycetota</taxon>
        <taxon>Actinomycetes</taxon>
        <taxon>Micrococcales</taxon>
        <taxon>Cellulomonadaceae</taxon>
        <taxon>Cellulomonas</taxon>
    </lineage>
</organism>
<sequence>MTTAAELLRSVRGRRLCFEVAQRGAGGAEARRAMLDEARQVEEERGDGSRAAVSYLLFTGPGDAREPIPIPPLAEALADAATQVVDARHLLPALADTVASAMYWQPPQAEDLVLAAPSVSAALLPTAEAVLAAPEARWWSMPVEHDTQVRTVFEGATPSAPQGTAAERLVRWRDTVTDAERWFARERARHPYRQIGGMWWVTPALAGFGLTSRALTGAGSAALWLTEDELGWRAAELSPCAVDSAVRVLEVTGPGDWAALVAAYPLDVTASRQPDWFGAVGAHEGSWLIPDWSAVAAAYDAVHVSVLGWLTTSGMAVPVSPGATTTLAGWGPDATWWLADAVREQGERQAWVRDDTTWRPADHPR</sequence>
<dbReference type="RefSeq" id="WP_227567986.1">
    <property type="nucleotide sequence ID" value="NZ_CP101988.1"/>
</dbReference>
<proteinExistence type="predicted"/>
<reference evidence="1 2" key="1">
    <citation type="submission" date="2022-07" db="EMBL/GenBank/DDBJ databases">
        <title>Novel species in genus cellulomonas.</title>
        <authorList>
            <person name="Ye L."/>
        </authorList>
    </citation>
    <scope>NUCLEOTIDE SEQUENCE [LARGE SCALE GENOMIC DNA]</scope>
    <source>
        <strain evidence="2">zg-Y338</strain>
    </source>
</reference>